<dbReference type="HOGENOM" id="CLU_037396_0_0_9"/>
<dbReference type="InParanoid" id="B2A4N0"/>
<protein>
    <submittedName>
        <fullName evidence="3">Uncharacterized protein</fullName>
    </submittedName>
</protein>
<dbReference type="SUPFAM" id="SSF50156">
    <property type="entry name" value="PDZ domain-like"/>
    <property type="match status" value="1"/>
</dbReference>
<dbReference type="InterPro" id="IPR058240">
    <property type="entry name" value="rSAM_sf"/>
</dbReference>
<dbReference type="Pfam" id="PF04459">
    <property type="entry name" value="DUF512"/>
    <property type="match status" value="1"/>
</dbReference>
<dbReference type="Pfam" id="PF19238">
    <property type="entry name" value="Radical_SAM_2"/>
    <property type="match status" value="1"/>
</dbReference>
<dbReference type="OrthoDB" id="9774724at2"/>
<organism evidence="3 4">
    <name type="scientific">Natranaerobius thermophilus (strain ATCC BAA-1301 / DSM 18059 / JW/NM-WN-LF)</name>
    <dbReference type="NCBI Taxonomy" id="457570"/>
    <lineage>
        <taxon>Bacteria</taxon>
        <taxon>Bacillati</taxon>
        <taxon>Bacillota</taxon>
        <taxon>Clostridia</taxon>
        <taxon>Natranaerobiales</taxon>
        <taxon>Natranaerobiaceae</taxon>
        <taxon>Natranaerobius</taxon>
    </lineage>
</organism>
<dbReference type="Proteomes" id="UP000001683">
    <property type="component" value="Chromosome"/>
</dbReference>
<dbReference type="EMBL" id="CP001034">
    <property type="protein sequence ID" value="ACB85205.1"/>
    <property type="molecule type" value="Genomic_DNA"/>
</dbReference>
<dbReference type="SUPFAM" id="SSF102114">
    <property type="entry name" value="Radical SAM enzymes"/>
    <property type="match status" value="1"/>
</dbReference>
<proteinExistence type="predicted"/>
<evidence type="ECO:0000259" key="2">
    <source>
        <dbReference type="Pfam" id="PF19238"/>
    </source>
</evidence>
<dbReference type="InterPro" id="IPR045375">
    <property type="entry name" value="Put_radical_SAM-like_N"/>
</dbReference>
<reference evidence="3 4" key="2">
    <citation type="journal article" date="2011" name="J. Bacteriol.">
        <title>Complete genome sequence of the anaerobic, halophilic alkalithermophile Natranaerobius thermophilus JW/NM-WN-LF.</title>
        <authorList>
            <person name="Zhao B."/>
            <person name="Mesbah N.M."/>
            <person name="Dalin E."/>
            <person name="Goodwin L."/>
            <person name="Nolan M."/>
            <person name="Pitluck S."/>
            <person name="Chertkov O."/>
            <person name="Brettin T.S."/>
            <person name="Han J."/>
            <person name="Larimer F.W."/>
            <person name="Land M.L."/>
            <person name="Hauser L."/>
            <person name="Kyrpides N."/>
            <person name="Wiegel J."/>
        </authorList>
    </citation>
    <scope>NUCLEOTIDE SEQUENCE [LARGE SCALE GENOMIC DNA]</scope>
    <source>
        <strain evidence="4">ATCC BAA-1301 / DSM 18059 / JW/NM-WN-LF</strain>
    </source>
</reference>
<dbReference type="STRING" id="457570.Nther_1631"/>
<gene>
    <name evidence="3" type="ordered locus">Nther_1631</name>
</gene>
<dbReference type="eggNOG" id="COG1625">
    <property type="taxonomic scope" value="Bacteria"/>
</dbReference>
<dbReference type="Gene3D" id="3.20.20.70">
    <property type="entry name" value="Aldolase class I"/>
    <property type="match status" value="1"/>
</dbReference>
<dbReference type="Gene3D" id="2.30.42.10">
    <property type="match status" value="1"/>
</dbReference>
<dbReference type="AlphaFoldDB" id="B2A4N0"/>
<dbReference type="InterPro" id="IPR007549">
    <property type="entry name" value="DUF512"/>
</dbReference>
<reference evidence="3 4" key="1">
    <citation type="submission" date="2008-04" db="EMBL/GenBank/DDBJ databases">
        <title>Complete sequence of chromosome of Natranaerobius thermophilus JW/NM-WN-LF.</title>
        <authorList>
            <consortium name="US DOE Joint Genome Institute"/>
            <person name="Copeland A."/>
            <person name="Lucas S."/>
            <person name="Lapidus A."/>
            <person name="Glavina del Rio T."/>
            <person name="Dalin E."/>
            <person name="Tice H."/>
            <person name="Bruce D."/>
            <person name="Goodwin L."/>
            <person name="Pitluck S."/>
            <person name="Chertkov O."/>
            <person name="Brettin T."/>
            <person name="Detter J.C."/>
            <person name="Han C."/>
            <person name="Kuske C.R."/>
            <person name="Schmutz J."/>
            <person name="Larimer F."/>
            <person name="Land M."/>
            <person name="Hauser L."/>
            <person name="Kyrpides N."/>
            <person name="Lykidis A."/>
            <person name="Mesbah N.M."/>
            <person name="Wiegel J."/>
        </authorList>
    </citation>
    <scope>NUCLEOTIDE SEQUENCE [LARGE SCALE GENOMIC DNA]</scope>
    <source>
        <strain evidence="4">ATCC BAA-1301 / DSM 18059 / JW/NM-WN-LF</strain>
    </source>
</reference>
<dbReference type="RefSeq" id="WP_012448073.1">
    <property type="nucleotide sequence ID" value="NC_010718.1"/>
</dbReference>
<dbReference type="KEGG" id="nth:Nther_1631"/>
<sequence length="454" mass="51545">MSNDTTKKHIISEVWNESIAKEVGIKPGDALISINECEIKDILDYYFLTSDDFIEILIEKDSGENWLIEIDKEFDEPLGLIFDSPTISPIKNCQNNCIFCFVNQLPSGMRKSLYVKDDDYRLSPFHGNYITLTNINETELERLVNYRISPMFISVHTTNPELRQYMLNNPRASQINNYLSKLKNAGIEIHGQIVMCPGVNDGKELEKTIVDLSNYYPEFQSLAVVPVGLTKHREGNTTLRPVTSEQSQEVIQQVEALQNQLLMNLGTRFVFLADEFYLMAGHELPSNQDYENFPQIDNGVGLIRKFEQEVRESLNSLTCQDNMKVKETVTGTVVTGELGEQIMQNIITQIENSWGETSLKIIPINNNFFGPQVTVAGLVTGRDIIDQIKPKLEKGEIQTPLLIPNVMLKDGENVFLDDLSIEALETELDIKTIIVPVNGEKFVKTLRDFYYTGL</sequence>
<accession>B2A4N0</accession>
<keyword evidence="4" id="KW-1185">Reference proteome</keyword>
<evidence type="ECO:0000313" key="3">
    <source>
        <dbReference type="EMBL" id="ACB85205.1"/>
    </source>
</evidence>
<feature type="domain" description="Putative radical SAM N-terminal" evidence="2">
    <location>
        <begin position="72"/>
        <end position="222"/>
    </location>
</feature>
<name>B2A4N0_NATTJ</name>
<dbReference type="InterPro" id="IPR013785">
    <property type="entry name" value="Aldolase_TIM"/>
</dbReference>
<evidence type="ECO:0000313" key="4">
    <source>
        <dbReference type="Proteomes" id="UP000001683"/>
    </source>
</evidence>
<dbReference type="InterPro" id="IPR036034">
    <property type="entry name" value="PDZ_sf"/>
</dbReference>
<feature type="domain" description="DUF512" evidence="1">
    <location>
        <begin position="225"/>
        <end position="435"/>
    </location>
</feature>
<evidence type="ECO:0000259" key="1">
    <source>
        <dbReference type="Pfam" id="PF04459"/>
    </source>
</evidence>